<evidence type="ECO:0000313" key="12">
    <source>
        <dbReference type="Proteomes" id="UP000649604"/>
    </source>
</evidence>
<keyword evidence="2 7" id="KW-0698">rRNA processing</keyword>
<dbReference type="PANTHER" id="PTHR11727:SF7">
    <property type="entry name" value="DIMETHYLADENOSINE TRANSFERASE-RELATED"/>
    <property type="match status" value="1"/>
</dbReference>
<accession>A0A9D5JWW9</accession>
<dbReference type="Proteomes" id="UP000649604">
    <property type="component" value="Unassembled WGS sequence"/>
</dbReference>
<reference evidence="11" key="1">
    <citation type="submission" date="2019-11" db="EMBL/GenBank/DDBJ databases">
        <title>Microbial mats filling the niche in hypersaline microbial mats.</title>
        <authorList>
            <person name="Wong H.L."/>
            <person name="Macleod F.I."/>
            <person name="White R.A. III"/>
            <person name="Burns B.P."/>
        </authorList>
    </citation>
    <scope>NUCLEOTIDE SEQUENCE</scope>
    <source>
        <strain evidence="11">Rbin_158</strain>
    </source>
</reference>
<dbReference type="InterPro" id="IPR029063">
    <property type="entry name" value="SAM-dependent_MTases_sf"/>
</dbReference>
<evidence type="ECO:0000256" key="3">
    <source>
        <dbReference type="ARBA" id="ARBA00022603"/>
    </source>
</evidence>
<evidence type="ECO:0000256" key="6">
    <source>
        <dbReference type="ARBA" id="ARBA00022884"/>
    </source>
</evidence>
<dbReference type="FunFam" id="1.10.8.100:FF:000001">
    <property type="entry name" value="Ribosomal RNA small subunit methyltransferase A"/>
    <property type="match status" value="1"/>
</dbReference>
<dbReference type="InterPro" id="IPR001737">
    <property type="entry name" value="KsgA/Erm"/>
</dbReference>
<keyword evidence="4 7" id="KW-0808">Transferase</keyword>
<dbReference type="SMART" id="SM00650">
    <property type="entry name" value="rADc"/>
    <property type="match status" value="1"/>
</dbReference>
<dbReference type="InterPro" id="IPR020596">
    <property type="entry name" value="rRNA_Ade_Mease_Trfase_CS"/>
</dbReference>
<dbReference type="AlphaFoldDB" id="A0A9D5JWW9"/>
<comment type="similarity">
    <text evidence="7">Belongs to the class I-like SAM-binding methyltransferase superfamily. rRNA adenine N(6)-methyltransferase family. RsmA subfamily.</text>
</comment>
<comment type="catalytic activity">
    <reaction evidence="7">
        <text>adenosine(1518)/adenosine(1519) in 16S rRNA + 4 S-adenosyl-L-methionine = N(6)-dimethyladenosine(1518)/N(6)-dimethyladenosine(1519) in 16S rRNA + 4 S-adenosyl-L-homocysteine + 4 H(+)</text>
        <dbReference type="Rhea" id="RHEA:19609"/>
        <dbReference type="Rhea" id="RHEA-COMP:10232"/>
        <dbReference type="Rhea" id="RHEA-COMP:10233"/>
        <dbReference type="ChEBI" id="CHEBI:15378"/>
        <dbReference type="ChEBI" id="CHEBI:57856"/>
        <dbReference type="ChEBI" id="CHEBI:59789"/>
        <dbReference type="ChEBI" id="CHEBI:74411"/>
        <dbReference type="ChEBI" id="CHEBI:74493"/>
        <dbReference type="EC" id="2.1.1.182"/>
    </reaction>
</comment>
<name>A0A9D5JWW9_9BACT</name>
<feature type="binding site" evidence="7 8">
    <location>
        <position position="114"/>
    </location>
    <ligand>
        <name>S-adenosyl-L-methionine</name>
        <dbReference type="ChEBI" id="CHEBI:59789"/>
    </ligand>
</feature>
<feature type="domain" description="Ribosomal RNA adenine methylase transferase N-terminal" evidence="10">
    <location>
        <begin position="23"/>
        <end position="199"/>
    </location>
</feature>
<keyword evidence="5 7" id="KW-0949">S-adenosyl-L-methionine</keyword>
<dbReference type="EC" id="2.1.1.182" evidence="7"/>
<dbReference type="GO" id="GO:0003723">
    <property type="term" value="F:RNA binding"/>
    <property type="evidence" value="ECO:0007669"/>
    <property type="project" value="UniProtKB-UniRule"/>
</dbReference>
<evidence type="ECO:0000256" key="4">
    <source>
        <dbReference type="ARBA" id="ARBA00022679"/>
    </source>
</evidence>
<proteinExistence type="inferred from homology"/>
<comment type="caution">
    <text evidence="11">The sequence shown here is derived from an EMBL/GenBank/DDBJ whole genome shotgun (WGS) entry which is preliminary data.</text>
</comment>
<keyword evidence="9" id="KW-0812">Transmembrane</keyword>
<evidence type="ECO:0000259" key="10">
    <source>
        <dbReference type="SMART" id="SM00650"/>
    </source>
</evidence>
<feature type="binding site" evidence="7 8">
    <location>
        <position position="16"/>
    </location>
    <ligand>
        <name>S-adenosyl-L-methionine</name>
        <dbReference type="ChEBI" id="CHEBI:59789"/>
    </ligand>
</feature>
<protein>
    <recommendedName>
        <fullName evidence="7">Ribosomal RNA small subunit methyltransferase A</fullName>
        <ecNumber evidence="7">2.1.1.182</ecNumber>
    </recommendedName>
    <alternativeName>
        <fullName evidence="7">16S rRNA (adenine(1518)-N(6)/adenine(1519)-N(6))-dimethyltransferase</fullName>
    </alternativeName>
    <alternativeName>
        <fullName evidence="7">16S rRNA dimethyladenosine transferase</fullName>
    </alternativeName>
    <alternativeName>
        <fullName evidence="7">16S rRNA dimethylase</fullName>
    </alternativeName>
    <alternativeName>
        <fullName evidence="7">S-adenosylmethionine-6-N', N'-adenosyl(rRNA) dimethyltransferase</fullName>
    </alternativeName>
</protein>
<feature type="transmembrane region" description="Helical" evidence="9">
    <location>
        <begin position="115"/>
        <end position="134"/>
    </location>
</feature>
<dbReference type="InterPro" id="IPR011530">
    <property type="entry name" value="rRNA_adenine_dimethylase"/>
</dbReference>
<keyword evidence="3 7" id="KW-0489">Methyltransferase</keyword>
<dbReference type="Pfam" id="PF00398">
    <property type="entry name" value="RrnaAD"/>
    <property type="match status" value="1"/>
</dbReference>
<keyword evidence="6 7" id="KW-0694">RNA-binding</keyword>
<sequence length="280" mass="31043">MAGGKNRQVRGRRGQHFLIDPTVITRILQVADIHPGETVVEIGPGTGNLTLALAEQSERLIAVEYDATLARDLSRTFSDQPHVQVVHADARTLCYDTLLASEASMGRQVKIVANLPYYAAVAIMMSVLQASHLFKTCTLMFQKEVAERITAVPGTKAYGSLSVLVQYYSDPVYHFTVPPQAFRPRPKVESAVIGLHVEHHVSLDVVDQPYFFQLVKAAFLARRKTLKNSLVKNRGDLFPEPLLQQALETLGLPARVRAEDLALEDFVSLSNVLIQMQQQA</sequence>
<evidence type="ECO:0000256" key="2">
    <source>
        <dbReference type="ARBA" id="ARBA00022552"/>
    </source>
</evidence>
<evidence type="ECO:0000256" key="8">
    <source>
        <dbReference type="PROSITE-ProRule" id="PRU01026"/>
    </source>
</evidence>
<dbReference type="GO" id="GO:0005829">
    <property type="term" value="C:cytosol"/>
    <property type="evidence" value="ECO:0007669"/>
    <property type="project" value="TreeGrafter"/>
</dbReference>
<dbReference type="SUPFAM" id="SSF53335">
    <property type="entry name" value="S-adenosyl-L-methionine-dependent methyltransferases"/>
    <property type="match status" value="1"/>
</dbReference>
<dbReference type="PROSITE" id="PS01131">
    <property type="entry name" value="RRNA_A_DIMETH"/>
    <property type="match status" value="1"/>
</dbReference>
<dbReference type="PROSITE" id="PS51689">
    <property type="entry name" value="SAM_RNA_A_N6_MT"/>
    <property type="match status" value="1"/>
</dbReference>
<dbReference type="InterPro" id="IPR020598">
    <property type="entry name" value="rRNA_Ade_methylase_Trfase_N"/>
</dbReference>
<keyword evidence="9" id="KW-0472">Membrane</keyword>
<comment type="subcellular location">
    <subcellularLocation>
        <location evidence="7">Cytoplasm</location>
    </subcellularLocation>
</comment>
<keyword evidence="9" id="KW-1133">Transmembrane helix</keyword>
<dbReference type="GO" id="GO:0052908">
    <property type="term" value="F:16S rRNA (adenine(1518)-N(6)/adenine(1519)-N(6))-dimethyltransferase activity"/>
    <property type="evidence" value="ECO:0007669"/>
    <property type="project" value="UniProtKB-EC"/>
</dbReference>
<dbReference type="PANTHER" id="PTHR11727">
    <property type="entry name" value="DIMETHYLADENOSINE TRANSFERASE"/>
    <property type="match status" value="1"/>
</dbReference>
<evidence type="ECO:0000256" key="7">
    <source>
        <dbReference type="HAMAP-Rule" id="MF_00607"/>
    </source>
</evidence>
<dbReference type="InterPro" id="IPR023165">
    <property type="entry name" value="rRNA_Ade_diMease-like_C"/>
</dbReference>
<evidence type="ECO:0000256" key="9">
    <source>
        <dbReference type="SAM" id="Phobius"/>
    </source>
</evidence>
<dbReference type="EMBL" id="WJJP01000441">
    <property type="protein sequence ID" value="MBD3325623.1"/>
    <property type="molecule type" value="Genomic_DNA"/>
</dbReference>
<organism evidence="11 12">
    <name type="scientific">candidate division KSB3 bacterium</name>
    <dbReference type="NCBI Taxonomy" id="2044937"/>
    <lineage>
        <taxon>Bacteria</taxon>
        <taxon>candidate division KSB3</taxon>
    </lineage>
</organism>
<dbReference type="CDD" id="cd02440">
    <property type="entry name" value="AdoMet_MTases"/>
    <property type="match status" value="1"/>
</dbReference>
<keyword evidence="1 7" id="KW-0963">Cytoplasm</keyword>
<evidence type="ECO:0000313" key="11">
    <source>
        <dbReference type="EMBL" id="MBD3325623.1"/>
    </source>
</evidence>
<evidence type="ECO:0000256" key="5">
    <source>
        <dbReference type="ARBA" id="ARBA00022691"/>
    </source>
</evidence>
<dbReference type="Gene3D" id="3.40.50.150">
    <property type="entry name" value="Vaccinia Virus protein VP39"/>
    <property type="match status" value="1"/>
</dbReference>
<evidence type="ECO:0000256" key="1">
    <source>
        <dbReference type="ARBA" id="ARBA00022490"/>
    </source>
</evidence>
<feature type="binding site" evidence="7 8">
    <location>
        <position position="89"/>
    </location>
    <ligand>
        <name>S-adenosyl-L-methionine</name>
        <dbReference type="ChEBI" id="CHEBI:59789"/>
    </ligand>
</feature>
<feature type="binding site" evidence="7 8">
    <location>
        <position position="64"/>
    </location>
    <ligand>
        <name>S-adenosyl-L-methionine</name>
        <dbReference type="ChEBI" id="CHEBI:59789"/>
    </ligand>
</feature>
<dbReference type="Gene3D" id="1.10.8.100">
    <property type="entry name" value="Ribosomal RNA adenine dimethylase-like, domain 2"/>
    <property type="match status" value="1"/>
</dbReference>
<feature type="binding site" evidence="7 8">
    <location>
        <position position="18"/>
    </location>
    <ligand>
        <name>S-adenosyl-L-methionine</name>
        <dbReference type="ChEBI" id="CHEBI:59789"/>
    </ligand>
</feature>
<gene>
    <name evidence="7 11" type="primary">rsmA</name>
    <name evidence="7" type="synonym">ksgA</name>
    <name evidence="11" type="ORF">GF339_13645</name>
</gene>
<comment type="function">
    <text evidence="7">Specifically dimethylates two adjacent adenosines (A1518 and A1519) in the loop of a conserved hairpin near the 3'-end of 16S rRNA in the 30S particle. May play a critical role in biogenesis of 30S subunits.</text>
</comment>
<dbReference type="NCBIfam" id="TIGR00755">
    <property type="entry name" value="ksgA"/>
    <property type="match status" value="1"/>
</dbReference>
<feature type="binding site" evidence="7 8">
    <location>
        <position position="43"/>
    </location>
    <ligand>
        <name>S-adenosyl-L-methionine</name>
        <dbReference type="ChEBI" id="CHEBI:59789"/>
    </ligand>
</feature>
<dbReference type="HAMAP" id="MF_00607">
    <property type="entry name" value="16SrRNA_methyltr_A"/>
    <property type="match status" value="1"/>
</dbReference>